<dbReference type="PANTHER" id="PTHR33826:SF2">
    <property type="entry name" value="HYDROXYPROLINE-RICH GLYCOPROTEIN FAMILY PROTEIN"/>
    <property type="match status" value="1"/>
</dbReference>
<dbReference type="Proteomes" id="UP001412067">
    <property type="component" value="Unassembled WGS sequence"/>
</dbReference>
<comment type="caution">
    <text evidence="1">The sequence shown here is derived from an EMBL/GenBank/DDBJ whole genome shotgun (WGS) entry which is preliminary data.</text>
</comment>
<reference evidence="1 2" key="1">
    <citation type="journal article" date="2022" name="Nat. Plants">
        <title>Genomes of leafy and leafless Platanthera orchids illuminate the evolution of mycoheterotrophy.</title>
        <authorList>
            <person name="Li M.H."/>
            <person name="Liu K.W."/>
            <person name="Li Z."/>
            <person name="Lu H.C."/>
            <person name="Ye Q.L."/>
            <person name="Zhang D."/>
            <person name="Wang J.Y."/>
            <person name="Li Y.F."/>
            <person name="Zhong Z.M."/>
            <person name="Liu X."/>
            <person name="Yu X."/>
            <person name="Liu D.K."/>
            <person name="Tu X.D."/>
            <person name="Liu B."/>
            <person name="Hao Y."/>
            <person name="Liao X.Y."/>
            <person name="Jiang Y.T."/>
            <person name="Sun W.H."/>
            <person name="Chen J."/>
            <person name="Chen Y.Q."/>
            <person name="Ai Y."/>
            <person name="Zhai J.W."/>
            <person name="Wu S.S."/>
            <person name="Zhou Z."/>
            <person name="Hsiao Y.Y."/>
            <person name="Wu W.L."/>
            <person name="Chen Y.Y."/>
            <person name="Lin Y.F."/>
            <person name="Hsu J.L."/>
            <person name="Li C.Y."/>
            <person name="Wang Z.W."/>
            <person name="Zhao X."/>
            <person name="Zhong W.Y."/>
            <person name="Ma X.K."/>
            <person name="Ma L."/>
            <person name="Huang J."/>
            <person name="Chen G.Z."/>
            <person name="Huang M.Z."/>
            <person name="Huang L."/>
            <person name="Peng D.H."/>
            <person name="Luo Y.B."/>
            <person name="Zou S.Q."/>
            <person name="Chen S.P."/>
            <person name="Lan S."/>
            <person name="Tsai W.C."/>
            <person name="Van de Peer Y."/>
            <person name="Liu Z.J."/>
        </authorList>
    </citation>
    <scope>NUCLEOTIDE SEQUENCE [LARGE SCALE GENOMIC DNA]</scope>
    <source>
        <strain evidence="1">Lor288</strain>
    </source>
</reference>
<organism evidence="1 2">
    <name type="scientific">Platanthera guangdongensis</name>
    <dbReference type="NCBI Taxonomy" id="2320717"/>
    <lineage>
        <taxon>Eukaryota</taxon>
        <taxon>Viridiplantae</taxon>
        <taxon>Streptophyta</taxon>
        <taxon>Embryophyta</taxon>
        <taxon>Tracheophyta</taxon>
        <taxon>Spermatophyta</taxon>
        <taxon>Magnoliopsida</taxon>
        <taxon>Liliopsida</taxon>
        <taxon>Asparagales</taxon>
        <taxon>Orchidaceae</taxon>
        <taxon>Orchidoideae</taxon>
        <taxon>Orchideae</taxon>
        <taxon>Orchidinae</taxon>
        <taxon>Platanthera</taxon>
    </lineage>
</organism>
<protein>
    <submittedName>
        <fullName evidence="1">Uncharacterized protein</fullName>
    </submittedName>
</protein>
<evidence type="ECO:0000313" key="2">
    <source>
        <dbReference type="Proteomes" id="UP001412067"/>
    </source>
</evidence>
<evidence type="ECO:0000313" key="1">
    <source>
        <dbReference type="EMBL" id="KAK8941675.1"/>
    </source>
</evidence>
<dbReference type="PANTHER" id="PTHR33826">
    <property type="entry name" value="F20B24.21"/>
    <property type="match status" value="1"/>
</dbReference>
<proteinExistence type="predicted"/>
<keyword evidence="2" id="KW-1185">Reference proteome</keyword>
<accession>A0ABR2LHQ7</accession>
<sequence>MPNTTAEFLSKLTGSKTQIVFVKLTNTKGSTVESPTVVETSIVLAVGNNQPSVPRLK</sequence>
<name>A0ABR2LHQ7_9ASPA</name>
<dbReference type="EMBL" id="JBBWWR010000019">
    <property type="protein sequence ID" value="KAK8941675.1"/>
    <property type="molecule type" value="Genomic_DNA"/>
</dbReference>
<gene>
    <name evidence="1" type="ORF">KSP40_PGU021962</name>
</gene>